<gene>
    <name evidence="1" type="ORF">GCM10022409_26110</name>
</gene>
<dbReference type="CDD" id="cd00657">
    <property type="entry name" value="Ferritin_like"/>
    <property type="match status" value="1"/>
</dbReference>
<dbReference type="InterPro" id="IPR009078">
    <property type="entry name" value="Ferritin-like_SF"/>
</dbReference>
<protein>
    <recommendedName>
        <fullName evidence="3">Tat (Twin-arginine translocation) pathway signal sequence containing protein</fullName>
    </recommendedName>
</protein>
<evidence type="ECO:0000313" key="2">
    <source>
        <dbReference type="Proteomes" id="UP001501469"/>
    </source>
</evidence>
<keyword evidence="2" id="KW-1185">Reference proteome</keyword>
<dbReference type="RefSeq" id="WP_345055184.1">
    <property type="nucleotide sequence ID" value="NZ_BAABDK010000021.1"/>
</dbReference>
<comment type="caution">
    <text evidence="1">The sequence shown here is derived from an EMBL/GenBank/DDBJ whole genome shotgun (WGS) entry which is preliminary data.</text>
</comment>
<dbReference type="Pfam" id="PF13668">
    <property type="entry name" value="Ferritin_2"/>
    <property type="match status" value="1"/>
</dbReference>
<name>A0ABP7UAQ7_9BACT</name>
<dbReference type="Proteomes" id="UP001501469">
    <property type="component" value="Unassembled WGS sequence"/>
</dbReference>
<dbReference type="EMBL" id="BAABDK010000021">
    <property type="protein sequence ID" value="GAA4039285.1"/>
    <property type="molecule type" value="Genomic_DNA"/>
</dbReference>
<dbReference type="SUPFAM" id="SSF47240">
    <property type="entry name" value="Ferritin-like"/>
    <property type="match status" value="1"/>
</dbReference>
<proteinExistence type="predicted"/>
<sequence>MPESFFSPAPPPPVQPAPTPIKRRSFFLYAGATAGATALVLAGCSKDAVTPTPTLPAGNTTNADGSISLGSGDVGVLNFAYALEQLEADFYSKVVAQSQGVLSAAEYAYFQQVAKHEAIHRDFFKAALTRDAGTQVLRALTTKYPGTTFSDKATLLATAKAFEDLGVAAYNGAGKLLKNPDYLVLAGKIVSVEARHAAYVRDLISPGSFADDDQVDPNSGLDKSMKPTDVIAKAQAFITEKLDGSTVGVNA</sequence>
<evidence type="ECO:0000313" key="1">
    <source>
        <dbReference type="EMBL" id="GAA4039285.1"/>
    </source>
</evidence>
<organism evidence="1 2">
    <name type="scientific">Hymenobacter glaciei</name>
    <dbReference type="NCBI Taxonomy" id="877209"/>
    <lineage>
        <taxon>Bacteria</taxon>
        <taxon>Pseudomonadati</taxon>
        <taxon>Bacteroidota</taxon>
        <taxon>Cytophagia</taxon>
        <taxon>Cytophagales</taxon>
        <taxon>Hymenobacteraceae</taxon>
        <taxon>Hymenobacter</taxon>
    </lineage>
</organism>
<accession>A0ABP7UAQ7</accession>
<reference evidence="2" key="1">
    <citation type="journal article" date="2019" name="Int. J. Syst. Evol. Microbiol.">
        <title>The Global Catalogue of Microorganisms (GCM) 10K type strain sequencing project: providing services to taxonomists for standard genome sequencing and annotation.</title>
        <authorList>
            <consortium name="The Broad Institute Genomics Platform"/>
            <consortium name="The Broad Institute Genome Sequencing Center for Infectious Disease"/>
            <person name="Wu L."/>
            <person name="Ma J."/>
        </authorList>
    </citation>
    <scope>NUCLEOTIDE SEQUENCE [LARGE SCALE GENOMIC DNA]</scope>
    <source>
        <strain evidence="2">JCM 17225</strain>
    </source>
</reference>
<evidence type="ECO:0008006" key="3">
    <source>
        <dbReference type="Google" id="ProtNLM"/>
    </source>
</evidence>